<proteinExistence type="predicted"/>
<dbReference type="EMBL" id="BMPP01000015">
    <property type="protein sequence ID" value="GGK35643.1"/>
    <property type="molecule type" value="Genomic_DNA"/>
</dbReference>
<dbReference type="RefSeq" id="WP_189010556.1">
    <property type="nucleotide sequence ID" value="NZ_BMPP01000015.1"/>
</dbReference>
<keyword evidence="4" id="KW-1185">Reference proteome</keyword>
<organism evidence="3 4">
    <name type="scientific">Deinococcus malanensis</name>
    <dbReference type="NCBI Taxonomy" id="1706855"/>
    <lineage>
        <taxon>Bacteria</taxon>
        <taxon>Thermotogati</taxon>
        <taxon>Deinococcota</taxon>
        <taxon>Deinococci</taxon>
        <taxon>Deinococcales</taxon>
        <taxon>Deinococcaceae</taxon>
        <taxon>Deinococcus</taxon>
    </lineage>
</organism>
<dbReference type="Pfam" id="PF04854">
    <property type="entry name" value="DUF624"/>
    <property type="match status" value="1"/>
</dbReference>
<keyword evidence="2" id="KW-1133">Transmembrane helix</keyword>
<feature type="transmembrane region" description="Helical" evidence="2">
    <location>
        <begin position="106"/>
        <end position="126"/>
    </location>
</feature>
<evidence type="ECO:0008006" key="5">
    <source>
        <dbReference type="Google" id="ProtNLM"/>
    </source>
</evidence>
<accession>A0ABQ2F332</accession>
<gene>
    <name evidence="3" type="ORF">GCM10008955_31940</name>
</gene>
<evidence type="ECO:0000313" key="4">
    <source>
        <dbReference type="Proteomes" id="UP000647587"/>
    </source>
</evidence>
<comment type="caution">
    <text evidence="3">The sequence shown here is derived from an EMBL/GenBank/DDBJ whole genome shotgun (WGS) entry which is preliminary data.</text>
</comment>
<sequence>MRLPRAYREGGLLVWRHLIPLVWLNLIWISLSWTVILSGPATLAAYALIARMREDQDPDLRQFPALLRINLLPGTLWLLTALLFAFLMYSNLVYWLRALEPFGDSVVSLMAVYLTWLFIALQPYLLEALSVERLPYGAAWRSALMGLAREPVSAHLYVVIPVLLGVISFFTRTLALVVLVSLALAFAATQVRPLVEYTPPPESAEDDPDLPEPSSSA</sequence>
<keyword evidence="2" id="KW-0472">Membrane</keyword>
<feature type="transmembrane region" description="Helical" evidence="2">
    <location>
        <begin position="154"/>
        <end position="187"/>
    </location>
</feature>
<dbReference type="InterPro" id="IPR006938">
    <property type="entry name" value="DUF624"/>
</dbReference>
<reference evidence="4" key="1">
    <citation type="journal article" date="2019" name="Int. J. Syst. Evol. Microbiol.">
        <title>The Global Catalogue of Microorganisms (GCM) 10K type strain sequencing project: providing services to taxonomists for standard genome sequencing and annotation.</title>
        <authorList>
            <consortium name="The Broad Institute Genomics Platform"/>
            <consortium name="The Broad Institute Genome Sequencing Center for Infectious Disease"/>
            <person name="Wu L."/>
            <person name="Ma J."/>
        </authorList>
    </citation>
    <scope>NUCLEOTIDE SEQUENCE [LARGE SCALE GENOMIC DNA]</scope>
    <source>
        <strain evidence="4">JCM 30331</strain>
    </source>
</reference>
<feature type="transmembrane region" description="Helical" evidence="2">
    <location>
        <begin position="21"/>
        <end position="49"/>
    </location>
</feature>
<name>A0ABQ2F332_9DEIO</name>
<dbReference type="Proteomes" id="UP000647587">
    <property type="component" value="Unassembled WGS sequence"/>
</dbReference>
<feature type="transmembrane region" description="Helical" evidence="2">
    <location>
        <begin position="69"/>
        <end position="94"/>
    </location>
</feature>
<evidence type="ECO:0000256" key="2">
    <source>
        <dbReference type="SAM" id="Phobius"/>
    </source>
</evidence>
<evidence type="ECO:0000313" key="3">
    <source>
        <dbReference type="EMBL" id="GGK35643.1"/>
    </source>
</evidence>
<protein>
    <recommendedName>
        <fullName evidence="5">DUF624 domain-containing protein</fullName>
    </recommendedName>
</protein>
<evidence type="ECO:0000256" key="1">
    <source>
        <dbReference type="SAM" id="MobiDB-lite"/>
    </source>
</evidence>
<keyword evidence="2" id="KW-0812">Transmembrane</keyword>
<feature type="region of interest" description="Disordered" evidence="1">
    <location>
        <begin position="197"/>
        <end position="217"/>
    </location>
</feature>